<dbReference type="Proteomes" id="UP000035681">
    <property type="component" value="Unplaced"/>
</dbReference>
<reference evidence="7" key="1">
    <citation type="submission" date="2024-02" db="UniProtKB">
        <authorList>
            <consortium name="WormBaseParasite"/>
        </authorList>
    </citation>
    <scope>IDENTIFICATION</scope>
</reference>
<dbReference type="PROSITE" id="PS00214">
    <property type="entry name" value="FABP"/>
    <property type="match status" value="1"/>
</dbReference>
<dbReference type="AlphaFoldDB" id="A0AAF5DAH5"/>
<dbReference type="PANTHER" id="PTHR22725:SF9">
    <property type="entry name" value="FATTY ACID-BINDING PROTEIN HOMOLOG 3"/>
    <property type="match status" value="1"/>
</dbReference>
<evidence type="ECO:0000256" key="2">
    <source>
        <dbReference type="ARBA" id="ARBA00022448"/>
    </source>
</evidence>
<dbReference type="PANTHER" id="PTHR22725">
    <property type="entry name" value="FATTY ACID-BINDING PROTEIN HOMOLOG 1-RELATED-RELATED"/>
    <property type="match status" value="1"/>
</dbReference>
<dbReference type="InterPro" id="IPR040094">
    <property type="entry name" value="Lbp1-4"/>
</dbReference>
<dbReference type="PRINTS" id="PR00178">
    <property type="entry name" value="FATTYACIDBP"/>
</dbReference>
<evidence type="ECO:0000313" key="7">
    <source>
        <dbReference type="WBParaSite" id="TCONS_00009114.p1"/>
    </source>
</evidence>
<evidence type="ECO:0000256" key="4">
    <source>
        <dbReference type="SAM" id="Phobius"/>
    </source>
</evidence>
<dbReference type="InterPro" id="IPR000463">
    <property type="entry name" value="Fatty_acid-bd"/>
</dbReference>
<evidence type="ECO:0000259" key="5">
    <source>
        <dbReference type="PROSITE" id="PS00214"/>
    </source>
</evidence>
<keyword evidence="3" id="KW-0446">Lipid-binding</keyword>
<keyword evidence="4" id="KW-0812">Transmembrane</keyword>
<evidence type="ECO:0000313" key="6">
    <source>
        <dbReference type="Proteomes" id="UP000035681"/>
    </source>
</evidence>
<dbReference type="SUPFAM" id="SSF50814">
    <property type="entry name" value="Lipocalins"/>
    <property type="match status" value="1"/>
</dbReference>
<dbReference type="GO" id="GO:0008289">
    <property type="term" value="F:lipid binding"/>
    <property type="evidence" value="ECO:0007669"/>
    <property type="project" value="UniProtKB-KW"/>
</dbReference>
<feature type="domain" description="Cytosolic fatty-acid binding proteins" evidence="5">
    <location>
        <begin position="37"/>
        <end position="54"/>
    </location>
</feature>
<keyword evidence="2" id="KW-0813">Transport</keyword>
<protein>
    <submittedName>
        <fullName evidence="7">FABP domain-containing protein</fullName>
    </submittedName>
</protein>
<accession>A0AAF5DAH5</accession>
<dbReference type="CDD" id="cd00742">
    <property type="entry name" value="FABP"/>
    <property type="match status" value="1"/>
</dbReference>
<sequence>SFFLFIMKFSSYLTVVFFVTVIYNTAAEKKIPNKFLGKFELEKSENFDEYLVAKGFGWFMRKMISLASVTKIFENSKTSGKYIMKNLTSKKNTEYDNIVLGEEFEAEGLDSTQHKITFDYNPDKDVVTEKHIRLEEPDDKGETYEYKIDGDYLVMKMEYNGVSTNRYYKRT</sequence>
<dbReference type="InterPro" id="IPR012674">
    <property type="entry name" value="Calycin"/>
</dbReference>
<evidence type="ECO:0000256" key="3">
    <source>
        <dbReference type="ARBA" id="ARBA00023121"/>
    </source>
</evidence>
<feature type="transmembrane region" description="Helical" evidence="4">
    <location>
        <begin position="6"/>
        <end position="26"/>
    </location>
</feature>
<organism evidence="6 7">
    <name type="scientific">Strongyloides stercoralis</name>
    <name type="common">Threadworm</name>
    <dbReference type="NCBI Taxonomy" id="6248"/>
    <lineage>
        <taxon>Eukaryota</taxon>
        <taxon>Metazoa</taxon>
        <taxon>Ecdysozoa</taxon>
        <taxon>Nematoda</taxon>
        <taxon>Chromadorea</taxon>
        <taxon>Rhabditida</taxon>
        <taxon>Tylenchina</taxon>
        <taxon>Panagrolaimomorpha</taxon>
        <taxon>Strongyloidoidea</taxon>
        <taxon>Strongyloididae</taxon>
        <taxon>Strongyloides</taxon>
    </lineage>
</organism>
<dbReference type="Gene3D" id="2.40.128.20">
    <property type="match status" value="1"/>
</dbReference>
<dbReference type="WBParaSite" id="TCONS_00009114.p1">
    <property type="protein sequence ID" value="TCONS_00009114.p1"/>
    <property type="gene ID" value="XLOC_006959"/>
</dbReference>
<keyword evidence="6" id="KW-1185">Reference proteome</keyword>
<proteinExistence type="inferred from homology"/>
<keyword evidence="4" id="KW-0472">Membrane</keyword>
<evidence type="ECO:0000256" key="1">
    <source>
        <dbReference type="ARBA" id="ARBA00008390"/>
    </source>
</evidence>
<keyword evidence="4" id="KW-1133">Transmembrane helix</keyword>
<comment type="similarity">
    <text evidence="1">Belongs to the calycin superfamily. Fatty-acid binding protein (FABP) family.</text>
</comment>
<name>A0AAF5DAH5_STRER</name>